<evidence type="ECO:0000256" key="1">
    <source>
        <dbReference type="SAM" id="Coils"/>
    </source>
</evidence>
<protein>
    <recommendedName>
        <fullName evidence="5">Zinc-ribbon domain-containing protein</fullName>
    </recommendedName>
</protein>
<dbReference type="OrthoDB" id="4377018at2"/>
<organism evidence="3 4">
    <name type="scientific">Monoglobus pectinilyticus</name>
    <dbReference type="NCBI Taxonomy" id="1981510"/>
    <lineage>
        <taxon>Bacteria</taxon>
        <taxon>Bacillati</taxon>
        <taxon>Bacillota</taxon>
        <taxon>Clostridia</taxon>
        <taxon>Monoglobales</taxon>
        <taxon>Monoglobaceae</taxon>
        <taxon>Monoglobus</taxon>
    </lineage>
</organism>
<dbReference type="GeneID" id="98061700"/>
<dbReference type="RefSeq" id="WP_102364753.1">
    <property type="nucleotide sequence ID" value="NZ_CP020991.1"/>
</dbReference>
<keyword evidence="4" id="KW-1185">Reference proteome</keyword>
<feature type="compositionally biased region" description="Basic and acidic residues" evidence="2">
    <location>
        <begin position="146"/>
        <end position="163"/>
    </location>
</feature>
<feature type="region of interest" description="Disordered" evidence="2">
    <location>
        <begin position="133"/>
        <end position="163"/>
    </location>
</feature>
<sequence>MDFLENVMSAVGSAAQTVVKKSGEVVEYSKLKYSMFDLSNSIKNLYSQIGEAVYISYKNHTPLDENVKDKCAEIDKLNDMLEELDDQLGGYKAIVKCPKCGKGVKDHCSYCPYCGEKLSEDVDAEFYGDTHKYYSPSSSEPVDDEPDKHVDNDAHKSDSKTGE</sequence>
<gene>
    <name evidence="3" type="ORF">B9O19_00271</name>
</gene>
<evidence type="ECO:0000256" key="2">
    <source>
        <dbReference type="SAM" id="MobiDB-lite"/>
    </source>
</evidence>
<evidence type="ECO:0008006" key="5">
    <source>
        <dbReference type="Google" id="ProtNLM"/>
    </source>
</evidence>
<accession>A0A2K9NZJ0</accession>
<evidence type="ECO:0000313" key="3">
    <source>
        <dbReference type="EMBL" id="AUO18455.1"/>
    </source>
</evidence>
<name>A0A2K9NZJ0_9FIRM</name>
<proteinExistence type="predicted"/>
<dbReference type="AlphaFoldDB" id="A0A2K9NZJ0"/>
<reference evidence="3 4" key="1">
    <citation type="submission" date="2017-04" db="EMBL/GenBank/DDBJ databases">
        <title>Monoglobus pectinilyticus 14 draft genome.</title>
        <authorList>
            <person name="Kim C."/>
            <person name="Rosendale D.I."/>
            <person name="Kelly W.J."/>
            <person name="Tannock G.W."/>
            <person name="Patchett M.L."/>
            <person name="Jordens J.Z."/>
        </authorList>
    </citation>
    <scope>NUCLEOTIDE SEQUENCE [LARGE SCALE GENOMIC DNA]</scope>
    <source>
        <strain evidence="3 4">14</strain>
    </source>
</reference>
<dbReference type="EMBL" id="CP020991">
    <property type="protein sequence ID" value="AUO18455.1"/>
    <property type="molecule type" value="Genomic_DNA"/>
</dbReference>
<feature type="coiled-coil region" evidence="1">
    <location>
        <begin position="67"/>
        <end position="94"/>
    </location>
</feature>
<dbReference type="KEGG" id="mpec:B9O19_00271"/>
<keyword evidence="1" id="KW-0175">Coiled coil</keyword>
<evidence type="ECO:0000313" key="4">
    <source>
        <dbReference type="Proteomes" id="UP000235589"/>
    </source>
</evidence>
<dbReference type="Proteomes" id="UP000235589">
    <property type="component" value="Chromosome"/>
</dbReference>